<keyword evidence="9" id="KW-1185">Reference proteome</keyword>
<evidence type="ECO:0000256" key="2">
    <source>
        <dbReference type="ARBA" id="ARBA00022723"/>
    </source>
</evidence>
<dbReference type="SUPFAM" id="SSF57667">
    <property type="entry name" value="beta-beta-alpha zinc fingers"/>
    <property type="match status" value="1"/>
</dbReference>
<reference evidence="8 9" key="1">
    <citation type="journal article" date="2017" name="Genome Biol.">
        <title>New reference genome sequences of hot pepper reveal the massive evolution of plant disease-resistance genes by retroduplication.</title>
        <authorList>
            <person name="Kim S."/>
            <person name="Park J."/>
            <person name="Yeom S.I."/>
            <person name="Kim Y.M."/>
            <person name="Seo E."/>
            <person name="Kim K.T."/>
            <person name="Kim M.S."/>
            <person name="Lee J.M."/>
            <person name="Cheong K."/>
            <person name="Shin H.S."/>
            <person name="Kim S.B."/>
            <person name="Han K."/>
            <person name="Lee J."/>
            <person name="Park M."/>
            <person name="Lee H.A."/>
            <person name="Lee H.Y."/>
            <person name="Lee Y."/>
            <person name="Oh S."/>
            <person name="Lee J.H."/>
            <person name="Choi E."/>
            <person name="Choi E."/>
            <person name="Lee S.E."/>
            <person name="Jeon J."/>
            <person name="Kim H."/>
            <person name="Choi G."/>
            <person name="Song H."/>
            <person name="Lee J."/>
            <person name="Lee S.C."/>
            <person name="Kwon J.K."/>
            <person name="Lee H.Y."/>
            <person name="Koo N."/>
            <person name="Hong Y."/>
            <person name="Kim R.W."/>
            <person name="Kang W.H."/>
            <person name="Huh J.H."/>
            <person name="Kang B.C."/>
            <person name="Yang T.J."/>
            <person name="Lee Y.H."/>
            <person name="Bennetzen J.L."/>
            <person name="Choi D."/>
        </authorList>
    </citation>
    <scope>NUCLEOTIDE SEQUENCE [LARGE SCALE GENOMIC DNA]</scope>
    <source>
        <strain evidence="9">cv. PBC81</strain>
    </source>
</reference>
<dbReference type="GO" id="GO:0005634">
    <property type="term" value="C:nucleus"/>
    <property type="evidence" value="ECO:0007669"/>
    <property type="project" value="UniProtKB-SubCell"/>
</dbReference>
<dbReference type="PROSITE" id="PS00028">
    <property type="entry name" value="ZINC_FINGER_C2H2_1"/>
    <property type="match status" value="1"/>
</dbReference>
<keyword evidence="3 6" id="KW-0863">Zinc-finger</keyword>
<protein>
    <submittedName>
        <fullName evidence="8">Zinc finger protein 7</fullName>
    </submittedName>
</protein>
<evidence type="ECO:0000256" key="1">
    <source>
        <dbReference type="ARBA" id="ARBA00004123"/>
    </source>
</evidence>
<dbReference type="PANTHER" id="PTHR47287:SF10">
    <property type="entry name" value="ZINC FINGER PROTEIN"/>
    <property type="match status" value="1"/>
</dbReference>
<gene>
    <name evidence="8" type="ORF">CQW23_15169</name>
</gene>
<dbReference type="GO" id="GO:0008270">
    <property type="term" value="F:zinc ion binding"/>
    <property type="evidence" value="ECO:0007669"/>
    <property type="project" value="UniProtKB-KW"/>
</dbReference>
<keyword evidence="5" id="KW-0539">Nucleus</keyword>
<evidence type="ECO:0000259" key="7">
    <source>
        <dbReference type="PROSITE" id="PS50157"/>
    </source>
</evidence>
<dbReference type="PROSITE" id="PS50157">
    <property type="entry name" value="ZINC_FINGER_C2H2_2"/>
    <property type="match status" value="1"/>
</dbReference>
<dbReference type="GO" id="GO:0009788">
    <property type="term" value="P:negative regulation of abscisic acid-activated signaling pathway"/>
    <property type="evidence" value="ECO:0007669"/>
    <property type="project" value="InterPro"/>
</dbReference>
<evidence type="ECO:0000313" key="8">
    <source>
        <dbReference type="EMBL" id="PHT46011.1"/>
    </source>
</evidence>
<evidence type="ECO:0000256" key="3">
    <source>
        <dbReference type="ARBA" id="ARBA00022771"/>
    </source>
</evidence>
<sequence>MNSQNQSGQQQNDEHENNGLILDLTLLCNWDSKPSDDHTFHTISSSDDSQGNNDEKEHQVFSCNYCHRNFYSSQALGGHQNAHKRERITIAKRKQNMASMPIMHGSFHRSLGIQAHSIIQKPVMSFNTFRAPAFPLLYNTHSAGWWSRRRMDQLPAIGRLIMPESHGTGRLNFGHMNKFPVVIDSHLMTNHQEDSKKLDLSLKL</sequence>
<organism evidence="8 9">
    <name type="scientific">Capsicum baccatum</name>
    <name type="common">Peruvian pepper</name>
    <dbReference type="NCBI Taxonomy" id="33114"/>
    <lineage>
        <taxon>Eukaryota</taxon>
        <taxon>Viridiplantae</taxon>
        <taxon>Streptophyta</taxon>
        <taxon>Embryophyta</taxon>
        <taxon>Tracheophyta</taxon>
        <taxon>Spermatophyta</taxon>
        <taxon>Magnoliopsida</taxon>
        <taxon>eudicotyledons</taxon>
        <taxon>Gunneridae</taxon>
        <taxon>Pentapetalae</taxon>
        <taxon>asterids</taxon>
        <taxon>lamiids</taxon>
        <taxon>Solanales</taxon>
        <taxon>Solanaceae</taxon>
        <taxon>Solanoideae</taxon>
        <taxon>Capsiceae</taxon>
        <taxon>Capsicum</taxon>
    </lineage>
</organism>
<dbReference type="InterPro" id="IPR013087">
    <property type="entry name" value="Znf_C2H2_type"/>
</dbReference>
<accession>A0A2G2WLA6</accession>
<evidence type="ECO:0000313" key="9">
    <source>
        <dbReference type="Proteomes" id="UP000224567"/>
    </source>
</evidence>
<proteinExistence type="predicted"/>
<feature type="domain" description="C2H2-type" evidence="7">
    <location>
        <begin position="61"/>
        <end position="88"/>
    </location>
</feature>
<dbReference type="Proteomes" id="UP000224567">
    <property type="component" value="Unassembled WGS sequence"/>
</dbReference>
<evidence type="ECO:0000256" key="4">
    <source>
        <dbReference type="ARBA" id="ARBA00022833"/>
    </source>
</evidence>
<dbReference type="Gene3D" id="3.30.160.60">
    <property type="entry name" value="Classic Zinc Finger"/>
    <property type="match status" value="1"/>
</dbReference>
<dbReference type="STRING" id="33114.A0A2G2WLA6"/>
<keyword evidence="4" id="KW-0862">Zinc</keyword>
<dbReference type="InterPro" id="IPR044246">
    <property type="entry name" value="ZFP3-like"/>
</dbReference>
<evidence type="ECO:0000256" key="6">
    <source>
        <dbReference type="PROSITE-ProRule" id="PRU00042"/>
    </source>
</evidence>
<dbReference type="OrthoDB" id="1933825at2759"/>
<reference evidence="9" key="2">
    <citation type="journal article" date="2017" name="J. Anim. Genet.">
        <title>Multiple reference genome sequences of hot pepper reveal the massive evolution of plant disease resistance genes by retroduplication.</title>
        <authorList>
            <person name="Kim S."/>
            <person name="Park J."/>
            <person name="Yeom S.-I."/>
            <person name="Kim Y.-M."/>
            <person name="Seo E."/>
            <person name="Kim K.-T."/>
            <person name="Kim M.-S."/>
            <person name="Lee J.M."/>
            <person name="Cheong K."/>
            <person name="Shin H.-S."/>
            <person name="Kim S.-B."/>
            <person name="Han K."/>
            <person name="Lee J."/>
            <person name="Park M."/>
            <person name="Lee H.-A."/>
            <person name="Lee H.-Y."/>
            <person name="Lee Y."/>
            <person name="Oh S."/>
            <person name="Lee J.H."/>
            <person name="Choi E."/>
            <person name="Choi E."/>
            <person name="Lee S.E."/>
            <person name="Jeon J."/>
            <person name="Kim H."/>
            <person name="Choi G."/>
            <person name="Song H."/>
            <person name="Lee J."/>
            <person name="Lee S.-C."/>
            <person name="Kwon J.-K."/>
            <person name="Lee H.-Y."/>
            <person name="Koo N."/>
            <person name="Hong Y."/>
            <person name="Kim R.W."/>
            <person name="Kang W.-H."/>
            <person name="Huh J.H."/>
            <person name="Kang B.-C."/>
            <person name="Yang T.-J."/>
            <person name="Lee Y.-H."/>
            <person name="Bennetzen J.L."/>
            <person name="Choi D."/>
        </authorList>
    </citation>
    <scope>NUCLEOTIDE SEQUENCE [LARGE SCALE GENOMIC DNA]</scope>
    <source>
        <strain evidence="9">cv. PBC81</strain>
    </source>
</reference>
<evidence type="ECO:0000256" key="5">
    <source>
        <dbReference type="ARBA" id="ARBA00023242"/>
    </source>
</evidence>
<keyword evidence="2" id="KW-0479">Metal-binding</keyword>
<comment type="caution">
    <text evidence="8">The sequence shown here is derived from an EMBL/GenBank/DDBJ whole genome shotgun (WGS) entry which is preliminary data.</text>
</comment>
<dbReference type="InterPro" id="IPR036236">
    <property type="entry name" value="Znf_C2H2_sf"/>
</dbReference>
<name>A0A2G2WLA6_CAPBA</name>
<comment type="subcellular location">
    <subcellularLocation>
        <location evidence="1">Nucleus</location>
    </subcellularLocation>
</comment>
<dbReference type="PANTHER" id="PTHR47287">
    <property type="entry name" value="C2H2 AND C2HC ZINC FINGERS SUPERFAMILY PROTEIN"/>
    <property type="match status" value="1"/>
</dbReference>
<dbReference type="AlphaFoldDB" id="A0A2G2WLA6"/>
<dbReference type="EMBL" id="MLFT02000006">
    <property type="protein sequence ID" value="PHT46011.1"/>
    <property type="molecule type" value="Genomic_DNA"/>
</dbReference>